<name>A0A6G0I703_LARCR</name>
<evidence type="ECO:0000313" key="14">
    <source>
        <dbReference type="Proteomes" id="UP000424527"/>
    </source>
</evidence>
<evidence type="ECO:0000256" key="1">
    <source>
        <dbReference type="ARBA" id="ARBA00004651"/>
    </source>
</evidence>
<reference evidence="13 14" key="1">
    <citation type="submission" date="2019-07" db="EMBL/GenBank/DDBJ databases">
        <title>Chromosome genome assembly for large yellow croaker.</title>
        <authorList>
            <person name="Xiao S."/>
        </authorList>
    </citation>
    <scope>NUCLEOTIDE SEQUENCE [LARGE SCALE GENOMIC DNA]</scope>
    <source>
        <strain evidence="13">JMULYC20181020</strain>
        <tissue evidence="13">Muscle</tissue>
    </source>
</reference>
<dbReference type="PANTHER" id="PTHR24061:SF506">
    <property type="entry name" value="G-PROTEIN COUPLED RECEPTOR FAMILY C GROUP 6 MEMBER A-LIKE PRECURSOR"/>
    <property type="match status" value="1"/>
</dbReference>
<feature type="domain" description="GPCR family 3 nine cysteines" evidence="12">
    <location>
        <begin position="13"/>
        <end position="65"/>
    </location>
</feature>
<feature type="transmembrane region" description="Helical" evidence="11">
    <location>
        <begin position="88"/>
        <end position="111"/>
    </location>
</feature>
<dbReference type="Gene3D" id="2.10.50.30">
    <property type="entry name" value="GPCR, family 3, nine cysteines domain"/>
    <property type="match status" value="1"/>
</dbReference>
<organism evidence="13 14">
    <name type="scientific">Larimichthys crocea</name>
    <name type="common">Large yellow croaker</name>
    <name type="synonym">Pseudosciaena crocea</name>
    <dbReference type="NCBI Taxonomy" id="215358"/>
    <lineage>
        <taxon>Eukaryota</taxon>
        <taxon>Metazoa</taxon>
        <taxon>Chordata</taxon>
        <taxon>Craniata</taxon>
        <taxon>Vertebrata</taxon>
        <taxon>Euteleostomi</taxon>
        <taxon>Actinopterygii</taxon>
        <taxon>Neopterygii</taxon>
        <taxon>Teleostei</taxon>
        <taxon>Neoteleostei</taxon>
        <taxon>Acanthomorphata</taxon>
        <taxon>Eupercaria</taxon>
        <taxon>Sciaenidae</taxon>
        <taxon>Larimichthys</taxon>
    </lineage>
</organism>
<comment type="caution">
    <text evidence="13">The sequence shown here is derived from an EMBL/GenBank/DDBJ whole genome shotgun (WGS) entry which is preliminary data.</text>
</comment>
<evidence type="ECO:0000256" key="6">
    <source>
        <dbReference type="ARBA" id="ARBA00023040"/>
    </source>
</evidence>
<dbReference type="EMBL" id="REGW02000014">
    <property type="protein sequence ID" value="KAE8287259.1"/>
    <property type="molecule type" value="Genomic_DNA"/>
</dbReference>
<dbReference type="Proteomes" id="UP000424527">
    <property type="component" value="Unassembled WGS sequence"/>
</dbReference>
<keyword evidence="7 11" id="KW-0472">Membrane</keyword>
<keyword evidence="14" id="KW-1185">Reference proteome</keyword>
<protein>
    <recommendedName>
        <fullName evidence="12">GPCR family 3 nine cysteines domain-containing protein</fullName>
    </recommendedName>
</protein>
<evidence type="ECO:0000256" key="11">
    <source>
        <dbReference type="SAM" id="Phobius"/>
    </source>
</evidence>
<keyword evidence="8" id="KW-0675">Receptor</keyword>
<evidence type="ECO:0000313" key="13">
    <source>
        <dbReference type="EMBL" id="KAE8287259.1"/>
    </source>
</evidence>
<gene>
    <name evidence="13" type="ORF">D5F01_LYC15231</name>
</gene>
<evidence type="ECO:0000256" key="7">
    <source>
        <dbReference type="ARBA" id="ARBA00023136"/>
    </source>
</evidence>
<accession>A0A6G0I703</accession>
<evidence type="ECO:0000256" key="8">
    <source>
        <dbReference type="ARBA" id="ARBA00023170"/>
    </source>
</evidence>
<dbReference type="AlphaFoldDB" id="A0A6G0I703"/>
<evidence type="ECO:0000256" key="9">
    <source>
        <dbReference type="ARBA" id="ARBA00023180"/>
    </source>
</evidence>
<evidence type="ECO:0000256" key="2">
    <source>
        <dbReference type="ARBA" id="ARBA00022475"/>
    </source>
</evidence>
<evidence type="ECO:0000259" key="12">
    <source>
        <dbReference type="Pfam" id="PF07562"/>
    </source>
</evidence>
<evidence type="ECO:0000256" key="10">
    <source>
        <dbReference type="ARBA" id="ARBA00023224"/>
    </source>
</evidence>
<dbReference type="FunFam" id="2.10.50.30:FF:000004">
    <property type="entry name" value="Taste receptor type 1 member 3-like protein"/>
    <property type="match status" value="1"/>
</dbReference>
<dbReference type="InterPro" id="IPR038550">
    <property type="entry name" value="GPCR_3_9-Cys_sf"/>
</dbReference>
<evidence type="ECO:0000256" key="3">
    <source>
        <dbReference type="ARBA" id="ARBA00022692"/>
    </source>
</evidence>
<keyword evidence="3 11" id="KW-0812">Transmembrane</keyword>
<sequence>MNITWLSTTNATIPQSRCSAHCPPGKMKKILNVSCCYSCIQCTEGNYSDAWDLHDCKMCPNGTWSGKGWSQCKPRELSYLKWSDPHPITMMSAAAFGVLLLLAIFVIFMVYRNSPPMKRAESRPIVPFGLSFPLVGEYTCDYSNFTSHLL</sequence>
<dbReference type="PANTHER" id="PTHR24061">
    <property type="entry name" value="CALCIUM-SENSING RECEPTOR-RELATED"/>
    <property type="match status" value="1"/>
</dbReference>
<keyword evidence="10" id="KW-0807">Transducer</keyword>
<evidence type="ECO:0000256" key="4">
    <source>
        <dbReference type="ARBA" id="ARBA00022729"/>
    </source>
</evidence>
<dbReference type="InterPro" id="IPR011500">
    <property type="entry name" value="GPCR_3_9-Cys_dom"/>
</dbReference>
<keyword evidence="4" id="KW-0732">Signal</keyword>
<evidence type="ECO:0000256" key="5">
    <source>
        <dbReference type="ARBA" id="ARBA00022989"/>
    </source>
</evidence>
<dbReference type="Pfam" id="PF07562">
    <property type="entry name" value="NCD3G"/>
    <property type="match status" value="1"/>
</dbReference>
<proteinExistence type="predicted"/>
<keyword evidence="6" id="KW-0297">G-protein coupled receptor</keyword>
<comment type="subcellular location">
    <subcellularLocation>
        <location evidence="1">Cell membrane</location>
        <topology evidence="1">Multi-pass membrane protein</topology>
    </subcellularLocation>
</comment>
<keyword evidence="9" id="KW-0325">Glycoprotein</keyword>
<keyword evidence="2" id="KW-1003">Cell membrane</keyword>
<dbReference type="GO" id="GO:0005886">
    <property type="term" value="C:plasma membrane"/>
    <property type="evidence" value="ECO:0007669"/>
    <property type="project" value="UniProtKB-SubCell"/>
</dbReference>
<keyword evidence="5 11" id="KW-1133">Transmembrane helix</keyword>
<dbReference type="InterPro" id="IPR000068">
    <property type="entry name" value="GPCR_3_Ca_sens_rcpt-rel"/>
</dbReference>
<dbReference type="GO" id="GO:0004930">
    <property type="term" value="F:G protein-coupled receptor activity"/>
    <property type="evidence" value="ECO:0007669"/>
    <property type="project" value="UniProtKB-KW"/>
</dbReference>